<gene>
    <name evidence="4" type="ORF">NCGR_LOCUS36695</name>
</gene>
<dbReference type="EMBL" id="CAJGYO010000009">
    <property type="protein sequence ID" value="CAD6253052.1"/>
    <property type="molecule type" value="Genomic_DNA"/>
</dbReference>
<reference evidence="4" key="1">
    <citation type="submission" date="2020-10" db="EMBL/GenBank/DDBJ databases">
        <authorList>
            <person name="Han B."/>
            <person name="Lu T."/>
            <person name="Zhao Q."/>
            <person name="Huang X."/>
            <person name="Zhao Y."/>
        </authorList>
    </citation>
    <scope>NUCLEOTIDE SEQUENCE</scope>
</reference>
<dbReference type="PROSITE" id="PS00497">
    <property type="entry name" value="TYROSINASE_1"/>
    <property type="match status" value="1"/>
</dbReference>
<accession>A0A811QAP8</accession>
<dbReference type="Pfam" id="PF00264">
    <property type="entry name" value="Tyrosinase"/>
    <property type="match status" value="1"/>
</dbReference>
<evidence type="ECO:0000256" key="2">
    <source>
        <dbReference type="ARBA" id="ARBA00023008"/>
    </source>
</evidence>
<name>A0A811QAP8_9POAL</name>
<proteinExistence type="predicted"/>
<evidence type="ECO:0000256" key="1">
    <source>
        <dbReference type="ARBA" id="ARBA00022723"/>
    </source>
</evidence>
<comment type="caution">
    <text evidence="4">The sequence shown here is derived from an EMBL/GenBank/DDBJ whole genome shotgun (WGS) entry which is preliminary data.</text>
</comment>
<evidence type="ECO:0000259" key="3">
    <source>
        <dbReference type="PROSITE" id="PS00497"/>
    </source>
</evidence>
<evidence type="ECO:0000313" key="5">
    <source>
        <dbReference type="Proteomes" id="UP000604825"/>
    </source>
</evidence>
<dbReference type="OrthoDB" id="6132182at2759"/>
<dbReference type="InterPro" id="IPR002227">
    <property type="entry name" value="Tyrosinase_Cu-bd"/>
</dbReference>
<keyword evidence="2" id="KW-0186">Copper</keyword>
<feature type="domain" description="Tyrosinase copper-binding" evidence="3">
    <location>
        <begin position="172"/>
        <end position="189"/>
    </location>
</feature>
<protein>
    <recommendedName>
        <fullName evidence="3">Tyrosinase copper-binding domain-containing protein</fullName>
    </recommendedName>
</protein>
<dbReference type="InterPro" id="IPR050316">
    <property type="entry name" value="Tyrosinase/Hemocyanin"/>
</dbReference>
<sequence>MQLPDTHRCNHILLRSKNARKPWHLSCKATGDRVDRRDVLLGGAAAAAGLVPHHRGSALATPIQLPDLRNCHPAHRDNADEPIDCCPPFSTGTKIIDFKLPSAGSPLRVRRPAQEIMDDPEYLEKYKEAVRLMKGLPHHDPCSFEQQWRVHCAYCDGAYNQVGSSVLKIQIHHCWLFFLWHRLYLYFHERILGKLICDDTFALPFWNWDAPEGMRLPLIYADTSSPLYDEKREPGHAQPPFPLVDLDYNDRPYTEATVDNNNHRQIAKNLKIMYRQMISGARTKEIFFGQPYRQGDRGSQLSQGTIERQPHNICAGSVVLLPHAIRPGKDRTRDSMKTTAWFGIGDLLDAVGAKEDEMINVSIVPRSAGDVVTVGQVRIDYVK</sequence>
<dbReference type="GO" id="GO:0004097">
    <property type="term" value="F:catechol oxidase activity"/>
    <property type="evidence" value="ECO:0007669"/>
    <property type="project" value="InterPro"/>
</dbReference>
<dbReference type="GO" id="GO:0046872">
    <property type="term" value="F:metal ion binding"/>
    <property type="evidence" value="ECO:0007669"/>
    <property type="project" value="UniProtKB-KW"/>
</dbReference>
<organism evidence="4 5">
    <name type="scientific">Miscanthus lutarioriparius</name>
    <dbReference type="NCBI Taxonomy" id="422564"/>
    <lineage>
        <taxon>Eukaryota</taxon>
        <taxon>Viridiplantae</taxon>
        <taxon>Streptophyta</taxon>
        <taxon>Embryophyta</taxon>
        <taxon>Tracheophyta</taxon>
        <taxon>Spermatophyta</taxon>
        <taxon>Magnoliopsida</taxon>
        <taxon>Liliopsida</taxon>
        <taxon>Poales</taxon>
        <taxon>Poaceae</taxon>
        <taxon>PACMAD clade</taxon>
        <taxon>Panicoideae</taxon>
        <taxon>Andropogonodae</taxon>
        <taxon>Andropogoneae</taxon>
        <taxon>Saccharinae</taxon>
        <taxon>Miscanthus</taxon>
    </lineage>
</organism>
<keyword evidence="1" id="KW-0479">Metal-binding</keyword>
<dbReference type="InterPro" id="IPR008922">
    <property type="entry name" value="Di-copper_centre_dom_sf"/>
</dbReference>
<dbReference type="AlphaFoldDB" id="A0A811QAP8"/>
<dbReference type="Gene3D" id="1.10.1280.10">
    <property type="entry name" value="Di-copper center containing domain from catechol oxidase"/>
    <property type="match status" value="1"/>
</dbReference>
<dbReference type="PANTHER" id="PTHR11474">
    <property type="entry name" value="TYROSINASE FAMILY MEMBER"/>
    <property type="match status" value="1"/>
</dbReference>
<dbReference type="PANTHER" id="PTHR11474:SF76">
    <property type="entry name" value="SHKT DOMAIN-CONTAINING PROTEIN"/>
    <property type="match status" value="1"/>
</dbReference>
<dbReference type="SUPFAM" id="SSF48056">
    <property type="entry name" value="Di-copper centre-containing domain"/>
    <property type="match status" value="1"/>
</dbReference>
<keyword evidence="5" id="KW-1185">Reference proteome</keyword>
<dbReference type="Proteomes" id="UP000604825">
    <property type="component" value="Unassembled WGS sequence"/>
</dbReference>
<evidence type="ECO:0000313" key="4">
    <source>
        <dbReference type="EMBL" id="CAD6253052.1"/>
    </source>
</evidence>